<evidence type="ECO:0000259" key="5">
    <source>
        <dbReference type="PROSITE" id="PS51352"/>
    </source>
</evidence>
<dbReference type="InterPro" id="IPR017937">
    <property type="entry name" value="Thioredoxin_CS"/>
</dbReference>
<dbReference type="GO" id="GO:0015035">
    <property type="term" value="F:protein-disulfide reductase activity"/>
    <property type="evidence" value="ECO:0007669"/>
    <property type="project" value="InterPro"/>
</dbReference>
<dbReference type="InterPro" id="IPR036249">
    <property type="entry name" value="Thioredoxin-like_sf"/>
</dbReference>
<dbReference type="SUPFAM" id="SSF52833">
    <property type="entry name" value="Thioredoxin-like"/>
    <property type="match status" value="1"/>
</dbReference>
<gene>
    <name evidence="6" type="ORF">AYI70_g4713</name>
</gene>
<accession>A0A1R1XXR6</accession>
<dbReference type="PIRSF" id="PIRSF000077">
    <property type="entry name" value="Thioredoxin"/>
    <property type="match status" value="1"/>
</dbReference>
<feature type="site" description="Deprotonates C-terminal active site Cys" evidence="3">
    <location>
        <position position="25"/>
    </location>
</feature>
<dbReference type="FunFam" id="3.40.30.10:FF:000245">
    <property type="entry name" value="Thioredoxin"/>
    <property type="match status" value="1"/>
</dbReference>
<feature type="active site" description="Nucleophile" evidence="3">
    <location>
        <position position="31"/>
    </location>
</feature>
<dbReference type="Proteomes" id="UP000187283">
    <property type="component" value="Unassembled WGS sequence"/>
</dbReference>
<reference evidence="6 7" key="1">
    <citation type="submission" date="2017-01" db="EMBL/GenBank/DDBJ databases">
        <authorList>
            <person name="Mah S.A."/>
            <person name="Swanson W.J."/>
            <person name="Moy G.W."/>
            <person name="Vacquier V.D."/>
        </authorList>
    </citation>
    <scope>NUCLEOTIDE SEQUENCE [LARGE SCALE GENOMIC DNA]</scope>
    <source>
        <strain evidence="6 7">GSMNP</strain>
    </source>
</reference>
<keyword evidence="1 4" id="KW-1015">Disulfide bond</keyword>
<feature type="disulfide bond" description="Redox-active" evidence="4">
    <location>
        <begin position="31"/>
        <end position="34"/>
    </location>
</feature>
<dbReference type="PANTHER" id="PTHR46115">
    <property type="entry name" value="THIOREDOXIN-LIKE PROTEIN 1"/>
    <property type="match status" value="1"/>
</dbReference>
<protein>
    <recommendedName>
        <fullName evidence="2">Thioredoxin</fullName>
    </recommendedName>
</protein>
<evidence type="ECO:0000256" key="3">
    <source>
        <dbReference type="PIRSR" id="PIRSR000077-1"/>
    </source>
</evidence>
<dbReference type="PRINTS" id="PR00421">
    <property type="entry name" value="THIOREDOXIN"/>
</dbReference>
<dbReference type="EMBL" id="LSSN01001475">
    <property type="protein sequence ID" value="OMJ19473.1"/>
    <property type="molecule type" value="Genomic_DNA"/>
</dbReference>
<keyword evidence="7" id="KW-1185">Reference proteome</keyword>
<comment type="caution">
    <text evidence="6">The sequence shown here is derived from an EMBL/GenBank/DDBJ whole genome shotgun (WGS) entry which is preliminary data.</text>
</comment>
<name>A0A1R1XXR6_9FUNG</name>
<dbReference type="Gene3D" id="3.40.30.10">
    <property type="entry name" value="Glutaredoxin"/>
    <property type="match status" value="1"/>
</dbReference>
<evidence type="ECO:0000313" key="6">
    <source>
        <dbReference type="EMBL" id="OMJ19473.1"/>
    </source>
</evidence>
<organism evidence="6 7">
    <name type="scientific">Smittium culicis</name>
    <dbReference type="NCBI Taxonomy" id="133412"/>
    <lineage>
        <taxon>Eukaryota</taxon>
        <taxon>Fungi</taxon>
        <taxon>Fungi incertae sedis</taxon>
        <taxon>Zoopagomycota</taxon>
        <taxon>Kickxellomycotina</taxon>
        <taxon>Harpellomycetes</taxon>
        <taxon>Harpellales</taxon>
        <taxon>Legeriomycetaceae</taxon>
        <taxon>Smittium</taxon>
    </lineage>
</organism>
<sequence length="104" mass="11292">MSVVELKSTQEFNDAISASTLTVVDFHAVWCGPCRAISPAILKFAEEFPAVKFVKVDVDELSQVAEQVGITAMPTIKLYRDGKVVAEVVGANINAIRAKIQENL</sequence>
<feature type="site" description="Contributes to redox potential value" evidence="3">
    <location>
        <position position="33"/>
    </location>
</feature>
<dbReference type="CDD" id="cd02947">
    <property type="entry name" value="TRX_family"/>
    <property type="match status" value="1"/>
</dbReference>
<dbReference type="PROSITE" id="PS51352">
    <property type="entry name" value="THIOREDOXIN_2"/>
    <property type="match status" value="1"/>
</dbReference>
<dbReference type="PROSITE" id="PS00194">
    <property type="entry name" value="THIOREDOXIN_1"/>
    <property type="match status" value="1"/>
</dbReference>
<dbReference type="Pfam" id="PF00085">
    <property type="entry name" value="Thioredoxin"/>
    <property type="match status" value="1"/>
</dbReference>
<evidence type="ECO:0000256" key="1">
    <source>
        <dbReference type="ARBA" id="ARBA00023157"/>
    </source>
</evidence>
<dbReference type="AlphaFoldDB" id="A0A1R1XXR6"/>
<comment type="similarity">
    <text evidence="2">Belongs to the thioredoxin family.</text>
</comment>
<proteinExistence type="inferred from homology"/>
<dbReference type="STRING" id="133412.A0A1R1XXR6"/>
<feature type="domain" description="Thioredoxin" evidence="5">
    <location>
        <begin position="1"/>
        <end position="104"/>
    </location>
</feature>
<feature type="site" description="Contributes to redox potential value" evidence="3">
    <location>
        <position position="32"/>
    </location>
</feature>
<dbReference type="InterPro" id="IPR013766">
    <property type="entry name" value="Thioredoxin_domain"/>
</dbReference>
<keyword evidence="4" id="KW-0676">Redox-active center</keyword>
<dbReference type="InterPro" id="IPR005746">
    <property type="entry name" value="Thioredoxin"/>
</dbReference>
<evidence type="ECO:0000256" key="4">
    <source>
        <dbReference type="PIRSR" id="PIRSR000077-4"/>
    </source>
</evidence>
<feature type="active site" description="Nucleophile" evidence="3">
    <location>
        <position position="34"/>
    </location>
</feature>
<dbReference type="OrthoDB" id="2121326at2759"/>
<evidence type="ECO:0000313" key="7">
    <source>
        <dbReference type="Proteomes" id="UP000187283"/>
    </source>
</evidence>
<evidence type="ECO:0000256" key="2">
    <source>
        <dbReference type="PIRNR" id="PIRNR000077"/>
    </source>
</evidence>